<name>A0A4C1WDZ4_EUMVA</name>
<organism evidence="1 2">
    <name type="scientific">Eumeta variegata</name>
    <name type="common">Bagworm moth</name>
    <name type="synonym">Eumeta japonica</name>
    <dbReference type="NCBI Taxonomy" id="151549"/>
    <lineage>
        <taxon>Eukaryota</taxon>
        <taxon>Metazoa</taxon>
        <taxon>Ecdysozoa</taxon>
        <taxon>Arthropoda</taxon>
        <taxon>Hexapoda</taxon>
        <taxon>Insecta</taxon>
        <taxon>Pterygota</taxon>
        <taxon>Neoptera</taxon>
        <taxon>Endopterygota</taxon>
        <taxon>Lepidoptera</taxon>
        <taxon>Glossata</taxon>
        <taxon>Ditrysia</taxon>
        <taxon>Tineoidea</taxon>
        <taxon>Psychidae</taxon>
        <taxon>Oiketicinae</taxon>
        <taxon>Eumeta</taxon>
    </lineage>
</organism>
<gene>
    <name evidence="1" type="ORF">EVAR_103024_1</name>
</gene>
<reference evidence="1 2" key="1">
    <citation type="journal article" date="2019" name="Commun. Biol.">
        <title>The bagworm genome reveals a unique fibroin gene that provides high tensile strength.</title>
        <authorList>
            <person name="Kono N."/>
            <person name="Nakamura H."/>
            <person name="Ohtoshi R."/>
            <person name="Tomita M."/>
            <person name="Numata K."/>
            <person name="Arakawa K."/>
        </authorList>
    </citation>
    <scope>NUCLEOTIDE SEQUENCE [LARGE SCALE GENOMIC DNA]</scope>
</reference>
<dbReference type="Proteomes" id="UP000299102">
    <property type="component" value="Unassembled WGS sequence"/>
</dbReference>
<proteinExistence type="predicted"/>
<sequence>MGDGRDLDGSLRYWNAVGIRDVLALLDTFRAESYGPRQNDGPAARVHQGVCLKPAFGAPRCLSLARPPALAAPLRIIPYGGRCAPALAHLPISARYRNFDGLPRHNQPM</sequence>
<accession>A0A4C1WDZ4</accession>
<evidence type="ECO:0000313" key="1">
    <source>
        <dbReference type="EMBL" id="GBP48659.1"/>
    </source>
</evidence>
<keyword evidence="2" id="KW-1185">Reference proteome</keyword>
<comment type="caution">
    <text evidence="1">The sequence shown here is derived from an EMBL/GenBank/DDBJ whole genome shotgun (WGS) entry which is preliminary data.</text>
</comment>
<evidence type="ECO:0000313" key="2">
    <source>
        <dbReference type="Proteomes" id="UP000299102"/>
    </source>
</evidence>
<protein>
    <submittedName>
        <fullName evidence="1">Uncharacterized protein</fullName>
    </submittedName>
</protein>
<dbReference type="AlphaFoldDB" id="A0A4C1WDZ4"/>
<dbReference type="EMBL" id="BGZK01000528">
    <property type="protein sequence ID" value="GBP48659.1"/>
    <property type="molecule type" value="Genomic_DNA"/>
</dbReference>